<organism evidence="2">
    <name type="scientific">Laccaria bicolor (strain S238N-H82 / ATCC MYA-4686)</name>
    <name type="common">Bicoloured deceiver</name>
    <name type="synonym">Laccaria laccata var. bicolor</name>
    <dbReference type="NCBI Taxonomy" id="486041"/>
    <lineage>
        <taxon>Eukaryota</taxon>
        <taxon>Fungi</taxon>
        <taxon>Dikarya</taxon>
        <taxon>Basidiomycota</taxon>
        <taxon>Agaricomycotina</taxon>
        <taxon>Agaricomycetes</taxon>
        <taxon>Agaricomycetidae</taxon>
        <taxon>Agaricales</taxon>
        <taxon>Agaricineae</taxon>
        <taxon>Hydnangiaceae</taxon>
        <taxon>Laccaria</taxon>
    </lineage>
</organism>
<dbReference type="EMBL" id="DS547135">
    <property type="protein sequence ID" value="EDR01858.1"/>
    <property type="molecule type" value="Genomic_DNA"/>
</dbReference>
<dbReference type="GeneID" id="6083133"/>
<dbReference type="RefSeq" id="XP_001887468.1">
    <property type="nucleotide sequence ID" value="XM_001887433.1"/>
</dbReference>
<sequence>MDQCWPTKISDNPGGLERYQRYISVSVICAATSLSLPTSSHLSRCSAIAGSVISSSNLFSAMIWHVSNSATTAQAIVNEVMFAYGSGPLEGLEVEDSLKFSPNVAIQSQSIGAALYISLKLSKMFWFDSALQSQGFDGVDGILGIGPVDLTVGGTDSSKYTDDYSLNTGRYRRHCTSLYVSAFNTGTTLILIASDPFSRYMSAAGAVRQDHWSPSHHLVSFASPPSFSAARSAIHSSRSPK</sequence>
<evidence type="ECO:0000313" key="2">
    <source>
        <dbReference type="Proteomes" id="UP000001194"/>
    </source>
</evidence>
<dbReference type="Proteomes" id="UP000001194">
    <property type="component" value="Unassembled WGS sequence"/>
</dbReference>
<dbReference type="InParanoid" id="B0DU84"/>
<dbReference type="Gene3D" id="2.40.70.10">
    <property type="entry name" value="Acid Proteases"/>
    <property type="match status" value="1"/>
</dbReference>
<proteinExistence type="predicted"/>
<dbReference type="AlphaFoldDB" id="B0DU84"/>
<dbReference type="OrthoDB" id="660550at2759"/>
<gene>
    <name evidence="1" type="ORF">LACBIDRAFT_332907</name>
</gene>
<dbReference type="HOGENOM" id="CLU_1151951_0_0_1"/>
<dbReference type="InterPro" id="IPR021109">
    <property type="entry name" value="Peptidase_aspartic_dom_sf"/>
</dbReference>
<evidence type="ECO:0000313" key="1">
    <source>
        <dbReference type="EMBL" id="EDR01858.1"/>
    </source>
</evidence>
<accession>B0DU84</accession>
<reference evidence="1 2" key="1">
    <citation type="journal article" date="2008" name="Nature">
        <title>The genome of Laccaria bicolor provides insights into mycorrhizal symbiosis.</title>
        <authorList>
            <person name="Martin F."/>
            <person name="Aerts A."/>
            <person name="Ahren D."/>
            <person name="Brun A."/>
            <person name="Danchin E.G.J."/>
            <person name="Duchaussoy F."/>
            <person name="Gibon J."/>
            <person name="Kohler A."/>
            <person name="Lindquist E."/>
            <person name="Pereda V."/>
            <person name="Salamov A."/>
            <person name="Shapiro H.J."/>
            <person name="Wuyts J."/>
            <person name="Blaudez D."/>
            <person name="Buee M."/>
            <person name="Brokstein P."/>
            <person name="Canbaeck B."/>
            <person name="Cohen D."/>
            <person name="Courty P.E."/>
            <person name="Coutinho P.M."/>
            <person name="Delaruelle C."/>
            <person name="Detter J.C."/>
            <person name="Deveau A."/>
            <person name="DiFazio S."/>
            <person name="Duplessis S."/>
            <person name="Fraissinet-Tachet L."/>
            <person name="Lucic E."/>
            <person name="Frey-Klett P."/>
            <person name="Fourrey C."/>
            <person name="Feussner I."/>
            <person name="Gay G."/>
            <person name="Grimwood J."/>
            <person name="Hoegger P.J."/>
            <person name="Jain P."/>
            <person name="Kilaru S."/>
            <person name="Labbe J."/>
            <person name="Lin Y.C."/>
            <person name="Legue V."/>
            <person name="Le Tacon F."/>
            <person name="Marmeisse R."/>
            <person name="Melayah D."/>
            <person name="Montanini B."/>
            <person name="Muratet M."/>
            <person name="Nehls U."/>
            <person name="Niculita-Hirzel H."/>
            <person name="Oudot-Le Secq M.P."/>
            <person name="Peter M."/>
            <person name="Quesneville H."/>
            <person name="Rajashekar B."/>
            <person name="Reich M."/>
            <person name="Rouhier N."/>
            <person name="Schmutz J."/>
            <person name="Yin T."/>
            <person name="Chalot M."/>
            <person name="Henrissat B."/>
            <person name="Kuees U."/>
            <person name="Lucas S."/>
            <person name="Van de Peer Y."/>
            <person name="Podila G.K."/>
            <person name="Polle A."/>
            <person name="Pukkila P.J."/>
            <person name="Richardson P.M."/>
            <person name="Rouze P."/>
            <person name="Sanders I.R."/>
            <person name="Stajich J.E."/>
            <person name="Tunlid A."/>
            <person name="Tuskan G."/>
            <person name="Grigoriev I.V."/>
        </authorList>
    </citation>
    <scope>NUCLEOTIDE SEQUENCE [LARGE SCALE GENOMIC DNA]</scope>
    <source>
        <strain evidence="2">S238N-H82 / ATCC MYA-4686</strain>
    </source>
</reference>
<name>B0DU84_LACBS</name>
<keyword evidence="2" id="KW-1185">Reference proteome</keyword>
<protein>
    <submittedName>
        <fullName evidence="1">Predicted protein</fullName>
    </submittedName>
</protein>
<dbReference type="SUPFAM" id="SSF50630">
    <property type="entry name" value="Acid proteases"/>
    <property type="match status" value="1"/>
</dbReference>
<dbReference type="KEGG" id="lbc:LACBIDRAFT_332907"/>